<feature type="domain" description="PAC" evidence="10">
    <location>
        <begin position="93"/>
        <end position="145"/>
    </location>
</feature>
<dbReference type="InterPro" id="IPR003594">
    <property type="entry name" value="HATPase_dom"/>
</dbReference>
<organism evidence="11">
    <name type="scientific">Polaromonas sp. H6N</name>
    <dbReference type="NCBI Taxonomy" id="1840293"/>
    <lineage>
        <taxon>Bacteria</taxon>
        <taxon>Pseudomonadati</taxon>
        <taxon>Pseudomonadota</taxon>
        <taxon>Betaproteobacteria</taxon>
        <taxon>Burkholderiales</taxon>
        <taxon>Comamonadaceae</taxon>
        <taxon>Polaromonas</taxon>
    </lineage>
</organism>
<dbReference type="SUPFAM" id="SSF55874">
    <property type="entry name" value="ATPase domain of HSP90 chaperone/DNA topoisomerase II/histidine kinase"/>
    <property type="match status" value="1"/>
</dbReference>
<dbReference type="EC" id="2.7.13.3" evidence="3"/>
<feature type="domain" description="PAC" evidence="10">
    <location>
        <begin position="337"/>
        <end position="389"/>
    </location>
</feature>
<feature type="domain" description="Histidine kinase" evidence="8">
    <location>
        <begin position="418"/>
        <end position="636"/>
    </location>
</feature>
<dbReference type="Pfam" id="PF02518">
    <property type="entry name" value="HATPase_c"/>
    <property type="match status" value="1"/>
</dbReference>
<dbReference type="Pfam" id="PF08448">
    <property type="entry name" value="PAS_4"/>
    <property type="match status" value="1"/>
</dbReference>
<dbReference type="PROSITE" id="PS50109">
    <property type="entry name" value="HIS_KIN"/>
    <property type="match status" value="1"/>
</dbReference>
<dbReference type="FunFam" id="3.30.565.10:FF:000006">
    <property type="entry name" value="Sensor histidine kinase WalK"/>
    <property type="match status" value="1"/>
</dbReference>
<evidence type="ECO:0000259" key="9">
    <source>
        <dbReference type="PROSITE" id="PS50112"/>
    </source>
</evidence>
<dbReference type="InterPro" id="IPR035965">
    <property type="entry name" value="PAS-like_dom_sf"/>
</dbReference>
<dbReference type="InterPro" id="IPR013655">
    <property type="entry name" value="PAS_fold_3"/>
</dbReference>
<evidence type="ECO:0000259" key="10">
    <source>
        <dbReference type="PROSITE" id="PS50113"/>
    </source>
</evidence>
<dbReference type="InterPro" id="IPR036890">
    <property type="entry name" value="HATPase_C_sf"/>
</dbReference>
<dbReference type="FunFam" id="1.10.287.130:FF:000070">
    <property type="entry name" value="Histidine kinase sensor protein"/>
    <property type="match status" value="1"/>
</dbReference>
<keyword evidence="4" id="KW-0597">Phosphoprotein</keyword>
<reference evidence="11" key="1">
    <citation type="submission" date="2018-01" db="EMBL/GenBank/DDBJ databases">
        <title>Plasmids of psychrophilic Polaromonas spp. isolated from Arctic and Antarctic glaciers.</title>
        <authorList>
            <person name="Dziewit L."/>
            <person name="Ciok A."/>
        </authorList>
    </citation>
    <scope>NUCLEOTIDE SEQUENCE</scope>
    <source>
        <plasmid evidence="11">pH6NP1</plasmid>
    </source>
</reference>
<dbReference type="PROSITE" id="PS50113">
    <property type="entry name" value="PAC"/>
    <property type="match status" value="2"/>
</dbReference>
<keyword evidence="5" id="KW-0808">Transferase</keyword>
<evidence type="ECO:0000256" key="1">
    <source>
        <dbReference type="ARBA" id="ARBA00000085"/>
    </source>
</evidence>
<dbReference type="SMART" id="SM00086">
    <property type="entry name" value="PAC"/>
    <property type="match status" value="2"/>
</dbReference>
<proteinExistence type="predicted"/>
<dbReference type="GO" id="GO:0000155">
    <property type="term" value="F:phosphorelay sensor kinase activity"/>
    <property type="evidence" value="ECO:0007669"/>
    <property type="project" value="InterPro"/>
</dbReference>
<dbReference type="SUPFAM" id="SSF55785">
    <property type="entry name" value="PYP-like sensor domain (PAS domain)"/>
    <property type="match status" value="3"/>
</dbReference>
<dbReference type="SMART" id="SM00387">
    <property type="entry name" value="HATPase_c"/>
    <property type="match status" value="1"/>
</dbReference>
<keyword evidence="7" id="KW-0472">Membrane</keyword>
<dbReference type="InterPro" id="IPR000700">
    <property type="entry name" value="PAS-assoc_C"/>
</dbReference>
<comment type="subcellular location">
    <subcellularLocation>
        <location evidence="2">Cell inner membrane</location>
        <topology evidence="2">Multi-pass membrane protein</topology>
    </subcellularLocation>
</comment>
<dbReference type="InterPro" id="IPR005467">
    <property type="entry name" value="His_kinase_dom"/>
</dbReference>
<dbReference type="PANTHER" id="PTHR42878">
    <property type="entry name" value="TWO-COMPONENT HISTIDINE KINASE"/>
    <property type="match status" value="1"/>
</dbReference>
<dbReference type="InterPro" id="IPR004358">
    <property type="entry name" value="Sig_transdc_His_kin-like_C"/>
</dbReference>
<evidence type="ECO:0000256" key="3">
    <source>
        <dbReference type="ARBA" id="ARBA00012438"/>
    </source>
</evidence>
<evidence type="ECO:0000256" key="2">
    <source>
        <dbReference type="ARBA" id="ARBA00004429"/>
    </source>
</evidence>
<dbReference type="PANTHER" id="PTHR42878:SF15">
    <property type="entry name" value="BACTERIOPHYTOCHROME"/>
    <property type="match status" value="1"/>
</dbReference>
<dbReference type="CDD" id="cd00082">
    <property type="entry name" value="HisKA"/>
    <property type="match status" value="1"/>
</dbReference>
<feature type="domain" description="PAS" evidence="9">
    <location>
        <begin position="146"/>
        <end position="197"/>
    </location>
</feature>
<evidence type="ECO:0000259" key="8">
    <source>
        <dbReference type="PROSITE" id="PS50109"/>
    </source>
</evidence>
<gene>
    <name evidence="11" type="ORF">pH6NP1_p049</name>
</gene>
<dbReference type="Gene3D" id="1.10.287.130">
    <property type="match status" value="1"/>
</dbReference>
<geneLocation type="plasmid" evidence="11">
    <name>pH6NP1</name>
</geneLocation>
<dbReference type="PRINTS" id="PR00344">
    <property type="entry name" value="BCTRLSENSOR"/>
</dbReference>
<dbReference type="AlphaFoldDB" id="A0A2S1FIA2"/>
<name>A0A2S1FIA2_9BURK</name>
<evidence type="ECO:0000256" key="7">
    <source>
        <dbReference type="ARBA" id="ARBA00023136"/>
    </source>
</evidence>
<dbReference type="InterPro" id="IPR000014">
    <property type="entry name" value="PAS"/>
</dbReference>
<dbReference type="Pfam" id="PF00512">
    <property type="entry name" value="HisKA"/>
    <property type="match status" value="1"/>
</dbReference>
<dbReference type="Gene3D" id="3.30.565.10">
    <property type="entry name" value="Histidine kinase-like ATPase, C-terminal domain"/>
    <property type="match status" value="1"/>
</dbReference>
<protein>
    <recommendedName>
        <fullName evidence="3">histidine kinase</fullName>
        <ecNumber evidence="3">2.7.13.3</ecNumber>
    </recommendedName>
</protein>
<dbReference type="GO" id="GO:0007234">
    <property type="term" value="P:osmosensory signaling via phosphorelay pathway"/>
    <property type="evidence" value="ECO:0007669"/>
    <property type="project" value="TreeGrafter"/>
</dbReference>
<evidence type="ECO:0000313" key="11">
    <source>
        <dbReference type="EMBL" id="AWD72244.1"/>
    </source>
</evidence>
<dbReference type="InterPro" id="IPR003661">
    <property type="entry name" value="HisK_dim/P_dom"/>
</dbReference>
<evidence type="ECO:0000256" key="4">
    <source>
        <dbReference type="ARBA" id="ARBA00022553"/>
    </source>
</evidence>
<keyword evidence="11" id="KW-0614">Plasmid</keyword>
<dbReference type="InterPro" id="IPR001610">
    <property type="entry name" value="PAC"/>
</dbReference>
<dbReference type="Gene3D" id="2.10.70.100">
    <property type="match status" value="1"/>
</dbReference>
<dbReference type="GO" id="GO:0030295">
    <property type="term" value="F:protein kinase activator activity"/>
    <property type="evidence" value="ECO:0007669"/>
    <property type="project" value="TreeGrafter"/>
</dbReference>
<evidence type="ECO:0000256" key="6">
    <source>
        <dbReference type="ARBA" id="ARBA00022777"/>
    </source>
</evidence>
<sequence length="655" mass="73096">MLSLAIERMAVQAALHERSRSMNEAQRIAHLGSWEFDFASQTMHWSDEMFRICGVDPSGFIPSFDAYLNVVHPDDRARVRAEAAPMSQHLAPLPSAHRIVRADGSIRHVRSHGDLRLGDQSQATGVQGALQDISAQKQAELRETDLSAKLTATFESITDGFFLLDTDWNFAYLNGQAERILQRSRQDLLGKNVWQEFPSAVGSLCEQEYRRAMETQCTAQFEFFYPPLDTWFDIHAHPTKEGLAVYFQDITSKRLAQSQLQLLESAVSCLSDIVLITQAGSRAQGGPQIVFVNDAFVRRTGFLRDETIGKSPEFLRGTLFEHADYERMAARNELRVVQEEIMLHTKAGEAFWLEVNVAPLLDERGWCTHWVSVGRDITERRQAKSEILALNTQLEERVRHRTAQLEAANQELQAFSYSVSHDLRSPLKTIEGFSHLLERAVGGEADKKAKHYLSRIRSGTRQMAELIDGLLSLAQLSRDTLQFSSVDLSGIARQAVHECQERDPDRRVQVHIQDAMLARGDARLLLAVMQNLVGNAWKFTARHEHACIEIGSKAGAVDAMGETVYFVKDNGAGFDMAHAGKLFGTFERLHSPSDFSGTGIGLATVKRVVERHAGRVWAEGQEGEGACFYFVLGLTAEHGEGPDVCFGATSLIEAT</sequence>
<feature type="domain" description="PAS" evidence="9">
    <location>
        <begin position="259"/>
        <end position="311"/>
    </location>
</feature>
<dbReference type="PROSITE" id="PS50112">
    <property type="entry name" value="PAS"/>
    <property type="match status" value="2"/>
</dbReference>
<dbReference type="GO" id="GO:0005886">
    <property type="term" value="C:plasma membrane"/>
    <property type="evidence" value="ECO:0007669"/>
    <property type="project" value="UniProtKB-SubCell"/>
</dbReference>
<comment type="catalytic activity">
    <reaction evidence="1">
        <text>ATP + protein L-histidine = ADP + protein N-phospho-L-histidine.</text>
        <dbReference type="EC" id="2.7.13.3"/>
    </reaction>
</comment>
<dbReference type="SMART" id="SM00388">
    <property type="entry name" value="HisKA"/>
    <property type="match status" value="1"/>
</dbReference>
<dbReference type="Gene3D" id="3.30.450.20">
    <property type="entry name" value="PAS domain"/>
    <property type="match status" value="3"/>
</dbReference>
<dbReference type="SUPFAM" id="SSF47384">
    <property type="entry name" value="Homodimeric domain of signal transducing histidine kinase"/>
    <property type="match status" value="1"/>
</dbReference>
<accession>A0A2S1FIA2</accession>
<dbReference type="CDD" id="cd00130">
    <property type="entry name" value="PAS"/>
    <property type="match status" value="3"/>
</dbReference>
<dbReference type="SMART" id="SM00091">
    <property type="entry name" value="PAS"/>
    <property type="match status" value="3"/>
</dbReference>
<evidence type="ECO:0000256" key="5">
    <source>
        <dbReference type="ARBA" id="ARBA00022679"/>
    </source>
</evidence>
<dbReference type="Pfam" id="PF08447">
    <property type="entry name" value="PAS_3"/>
    <property type="match status" value="1"/>
</dbReference>
<keyword evidence="6" id="KW-0418">Kinase</keyword>
<dbReference type="RefSeq" id="WP_181374862.1">
    <property type="nucleotide sequence ID" value="NZ_MG869620.1"/>
</dbReference>
<dbReference type="EMBL" id="MG869620">
    <property type="protein sequence ID" value="AWD72244.1"/>
    <property type="molecule type" value="Genomic_DNA"/>
</dbReference>
<dbReference type="GO" id="GO:0000156">
    <property type="term" value="F:phosphorelay response regulator activity"/>
    <property type="evidence" value="ECO:0007669"/>
    <property type="project" value="TreeGrafter"/>
</dbReference>
<dbReference type="NCBIfam" id="TIGR00229">
    <property type="entry name" value="sensory_box"/>
    <property type="match status" value="1"/>
</dbReference>
<dbReference type="InterPro" id="IPR050351">
    <property type="entry name" value="BphY/WalK/GraS-like"/>
</dbReference>
<dbReference type="InterPro" id="IPR036097">
    <property type="entry name" value="HisK_dim/P_sf"/>
</dbReference>
<dbReference type="InterPro" id="IPR013656">
    <property type="entry name" value="PAS_4"/>
</dbReference>
<dbReference type="Pfam" id="PF13426">
    <property type="entry name" value="PAS_9"/>
    <property type="match status" value="1"/>
</dbReference>